<comment type="caution">
    <text evidence="2">The sequence shown here is derived from an EMBL/GenBank/DDBJ whole genome shotgun (WGS) entry which is preliminary data.</text>
</comment>
<dbReference type="EMBL" id="LECW02000005">
    <property type="protein sequence ID" value="KRT94819.1"/>
    <property type="molecule type" value="Genomic_DNA"/>
</dbReference>
<evidence type="ECO:0000313" key="3">
    <source>
        <dbReference type="EMBL" id="MEC0487805.1"/>
    </source>
</evidence>
<gene>
    <name evidence="3" type="primary">recT</name>
    <name evidence="2" type="ORF">AB447_214305</name>
    <name evidence="3" type="ORF">P8828_23965</name>
</gene>
<dbReference type="NCBIfam" id="NF007351">
    <property type="entry name" value="PRK09846.1"/>
    <property type="match status" value="1"/>
</dbReference>
<evidence type="ECO:0000313" key="4">
    <source>
        <dbReference type="Proteomes" id="UP000036168"/>
    </source>
</evidence>
<dbReference type="InterPro" id="IPR018330">
    <property type="entry name" value="RecT_fam"/>
</dbReference>
<reference evidence="2" key="2">
    <citation type="submission" date="2015-10" db="EMBL/GenBank/DDBJ databases">
        <authorList>
            <person name="Gilbert D.G."/>
        </authorList>
    </citation>
    <scope>NUCLEOTIDE SEQUENCE</scope>
    <source>
        <strain evidence="2">GO-13</strain>
    </source>
</reference>
<keyword evidence="5" id="KW-1185">Reference proteome</keyword>
<sequence>MAKNADIRNQLANKANAVQKSEKPRTIADYLEDMKPELQKALPEHITPERITRIALTTIRTNPALQECSPASLLGAVMQSAQLGLEPGLIGHCYFVPFNRKIKGKNGAPDQWVKDVQFIIGYKGMIDLARRSGHIESIYAHTVHEADEFVYELGLHPKLIHKPATGHRGEMTHVYAVAHFKDGGYQFEVFSKQDVENVRKRSKSKDNGPWQTDYEEMAKKTVIRRMWKYLPISIEIQSQVAQDETVRKDITAEAQSVYDDEFVLPSGTGPVINDPEPEPIQEEKPSVQDVDPFDGKPVDMSEDELPFD</sequence>
<dbReference type="AlphaFoldDB" id="A0A0T6BT91"/>
<dbReference type="GO" id="GO:0006259">
    <property type="term" value="P:DNA metabolic process"/>
    <property type="evidence" value="ECO:0007669"/>
    <property type="project" value="InterPro"/>
</dbReference>
<evidence type="ECO:0000313" key="5">
    <source>
        <dbReference type="Proteomes" id="UP001341297"/>
    </source>
</evidence>
<proteinExistence type="predicted"/>
<dbReference type="OrthoDB" id="1045432at2"/>
<dbReference type="RefSeq" id="WP_048355007.1">
    <property type="nucleotide sequence ID" value="NZ_JARRTL010000037.1"/>
</dbReference>
<evidence type="ECO:0000313" key="2">
    <source>
        <dbReference type="EMBL" id="KRT94819.1"/>
    </source>
</evidence>
<dbReference type="GO" id="GO:0003677">
    <property type="term" value="F:DNA binding"/>
    <property type="evidence" value="ECO:0007669"/>
    <property type="project" value="InterPro"/>
</dbReference>
<accession>A0A0T6BT91</accession>
<dbReference type="EMBL" id="JARRTL010000037">
    <property type="protein sequence ID" value="MEC0487805.1"/>
    <property type="molecule type" value="Genomic_DNA"/>
</dbReference>
<evidence type="ECO:0000256" key="1">
    <source>
        <dbReference type="SAM" id="MobiDB-lite"/>
    </source>
</evidence>
<dbReference type="Pfam" id="PF03837">
    <property type="entry name" value="RecT"/>
    <property type="match status" value="1"/>
</dbReference>
<dbReference type="NCBIfam" id="TIGR00616">
    <property type="entry name" value="rect"/>
    <property type="match status" value="1"/>
</dbReference>
<dbReference type="Proteomes" id="UP000036168">
    <property type="component" value="Unassembled WGS sequence"/>
</dbReference>
<reference evidence="2 4" key="1">
    <citation type="journal article" date="2015" name="Int. J. Syst. Evol. Microbiol.">
        <title>Bacillus glycinifermentans sp. nov., isolated from fermented soybean paste.</title>
        <authorList>
            <person name="Kim S.J."/>
            <person name="Dunlap C.A."/>
            <person name="Kwon S.W."/>
            <person name="Rooney A.P."/>
        </authorList>
    </citation>
    <scope>NUCLEOTIDE SEQUENCE [LARGE SCALE GENOMIC DNA]</scope>
    <source>
        <strain evidence="2 4">GO-13</strain>
    </source>
</reference>
<feature type="region of interest" description="Disordered" evidence="1">
    <location>
        <begin position="262"/>
        <end position="308"/>
    </location>
</feature>
<protein>
    <submittedName>
        <fullName evidence="2">Recombinase RecT</fullName>
    </submittedName>
    <submittedName>
        <fullName evidence="3">Recombination protein RecT</fullName>
    </submittedName>
</protein>
<reference evidence="3 5" key="3">
    <citation type="submission" date="2023-03" db="EMBL/GenBank/DDBJ databases">
        <title>Agriculturally important microbes genome sequencing.</title>
        <authorList>
            <person name="Dunlap C."/>
        </authorList>
    </citation>
    <scope>NUCLEOTIDE SEQUENCE [LARGE SCALE GENOMIC DNA]</scope>
    <source>
        <strain evidence="3 5">CBP-3203</strain>
    </source>
</reference>
<name>A0A0T6BT91_9BACI</name>
<dbReference type="Proteomes" id="UP001341297">
    <property type="component" value="Unassembled WGS sequence"/>
</dbReference>
<organism evidence="2 4">
    <name type="scientific">Bacillus glycinifermentans</name>
    <dbReference type="NCBI Taxonomy" id="1664069"/>
    <lineage>
        <taxon>Bacteria</taxon>
        <taxon>Bacillati</taxon>
        <taxon>Bacillota</taxon>
        <taxon>Bacilli</taxon>
        <taxon>Bacillales</taxon>
        <taxon>Bacillaceae</taxon>
        <taxon>Bacillus</taxon>
    </lineage>
</organism>
<dbReference type="InterPro" id="IPR004590">
    <property type="entry name" value="ssDNA_annealing_RecT"/>
</dbReference>